<evidence type="ECO:0000313" key="1">
    <source>
        <dbReference type="EMBL" id="TMW99992.1"/>
    </source>
</evidence>
<accession>A0A6N2BX83</accession>
<comment type="caution">
    <text evidence="1">The sequence shown here is derived from an EMBL/GenBank/DDBJ whole genome shotgun (WGS) entry which is preliminary data.</text>
</comment>
<dbReference type="EMBL" id="RXGB01001164">
    <property type="protein sequence ID" value="TMW99992.1"/>
    <property type="molecule type" value="Genomic_DNA"/>
</dbReference>
<reference evidence="1" key="1">
    <citation type="submission" date="2019-05" db="EMBL/GenBank/DDBJ databases">
        <title>The de novo reference genome and transcriptome assemblies of the wild tomato species Solanum chilense.</title>
        <authorList>
            <person name="Stam R."/>
            <person name="Nosenko T."/>
            <person name="Hoerger A.C."/>
            <person name="Stephan W."/>
            <person name="Seidel M.A."/>
            <person name="Kuhn J.M.M."/>
            <person name="Haberer G."/>
            <person name="Tellier A."/>
        </authorList>
    </citation>
    <scope>NUCLEOTIDE SEQUENCE</scope>
    <source>
        <tissue evidence="1">Mature leaves</tissue>
    </source>
</reference>
<proteinExistence type="predicted"/>
<feature type="non-terminal residue" evidence="1">
    <location>
        <position position="1"/>
    </location>
</feature>
<sequence length="128" mass="14353">FIIGKNTLRTAAQRLVEKIANVGVPPFGNKDPLLEKVANDDHVLVNPSLLKDGDIREASLKMPLPITTKAKVVTTQTQDMTAKTNLEVVPRANQHVGTMASRLRDITWMNPPTFYKTKVEEDRQEFID</sequence>
<organism evidence="1">
    <name type="scientific">Solanum chilense</name>
    <name type="common">Tomato</name>
    <name type="synonym">Lycopersicon chilense</name>
    <dbReference type="NCBI Taxonomy" id="4083"/>
    <lineage>
        <taxon>Eukaryota</taxon>
        <taxon>Viridiplantae</taxon>
        <taxon>Streptophyta</taxon>
        <taxon>Embryophyta</taxon>
        <taxon>Tracheophyta</taxon>
        <taxon>Spermatophyta</taxon>
        <taxon>Magnoliopsida</taxon>
        <taxon>eudicotyledons</taxon>
        <taxon>Gunneridae</taxon>
        <taxon>Pentapetalae</taxon>
        <taxon>asterids</taxon>
        <taxon>lamiids</taxon>
        <taxon>Solanales</taxon>
        <taxon>Solanaceae</taxon>
        <taxon>Solanoideae</taxon>
        <taxon>Solaneae</taxon>
        <taxon>Solanum</taxon>
        <taxon>Solanum subgen. Lycopersicon</taxon>
    </lineage>
</organism>
<name>A0A6N2BX83_SOLCI</name>
<dbReference type="AlphaFoldDB" id="A0A6N2BX83"/>
<gene>
    <name evidence="1" type="ORF">EJD97_001557</name>
</gene>
<protein>
    <submittedName>
        <fullName evidence="1">Uncharacterized protein</fullName>
    </submittedName>
</protein>